<keyword evidence="10 12" id="KW-0739">Sodium transport</keyword>
<dbReference type="EMBL" id="JASPKZ010009190">
    <property type="protein sequence ID" value="KAJ9577939.1"/>
    <property type="molecule type" value="Genomic_DNA"/>
</dbReference>
<dbReference type="InterPro" id="IPR001873">
    <property type="entry name" value="ENaC"/>
</dbReference>
<keyword evidence="15" id="KW-1185">Reference proteome</keyword>
<keyword evidence="11 12" id="KW-0407">Ion channel</keyword>
<dbReference type="Proteomes" id="UP001233999">
    <property type="component" value="Unassembled WGS sequence"/>
</dbReference>
<evidence type="ECO:0000313" key="14">
    <source>
        <dbReference type="EMBL" id="KAJ9577939.1"/>
    </source>
</evidence>
<keyword evidence="8 12" id="KW-0406">Ion transport</keyword>
<protein>
    <submittedName>
        <fullName evidence="14">Uncharacterized protein</fullName>
    </submittedName>
</protein>
<comment type="similarity">
    <text evidence="2 12">Belongs to the amiloride-sensitive sodium channel (TC 1.A.6) family.</text>
</comment>
<comment type="caution">
    <text evidence="14">The sequence shown here is derived from an EMBL/GenBank/DDBJ whole genome shotgun (WGS) entry which is preliminary data.</text>
</comment>
<reference evidence="14" key="2">
    <citation type="submission" date="2023-05" db="EMBL/GenBank/DDBJ databases">
        <authorList>
            <person name="Fouks B."/>
        </authorList>
    </citation>
    <scope>NUCLEOTIDE SEQUENCE</scope>
    <source>
        <strain evidence="14">Stay&amp;Tobe</strain>
        <tissue evidence="14">Testes</tissue>
    </source>
</reference>
<keyword evidence="4 12" id="KW-0894">Sodium channel</keyword>
<keyword evidence="3 12" id="KW-0813">Transport</keyword>
<proteinExistence type="inferred from homology"/>
<evidence type="ECO:0000256" key="7">
    <source>
        <dbReference type="ARBA" id="ARBA00023053"/>
    </source>
</evidence>
<evidence type="ECO:0000256" key="4">
    <source>
        <dbReference type="ARBA" id="ARBA00022461"/>
    </source>
</evidence>
<reference evidence="14" key="1">
    <citation type="journal article" date="2023" name="IScience">
        <title>Live-bearing cockroach genome reveals convergent evolutionary mechanisms linked to viviparity in insects and beyond.</title>
        <authorList>
            <person name="Fouks B."/>
            <person name="Harrison M.C."/>
            <person name="Mikhailova A.A."/>
            <person name="Marchal E."/>
            <person name="English S."/>
            <person name="Carruthers M."/>
            <person name="Jennings E.C."/>
            <person name="Chiamaka E.L."/>
            <person name="Frigard R.A."/>
            <person name="Pippel M."/>
            <person name="Attardo G.M."/>
            <person name="Benoit J.B."/>
            <person name="Bornberg-Bauer E."/>
            <person name="Tobe S.S."/>
        </authorList>
    </citation>
    <scope>NUCLEOTIDE SEQUENCE</scope>
    <source>
        <strain evidence="14">Stay&amp;Tobe</strain>
    </source>
</reference>
<dbReference type="AlphaFoldDB" id="A0AAD7ZC54"/>
<accession>A0AAD7ZC54</accession>
<keyword evidence="7" id="KW-0915">Sodium</keyword>
<evidence type="ECO:0000256" key="6">
    <source>
        <dbReference type="ARBA" id="ARBA00022989"/>
    </source>
</evidence>
<feature type="non-terminal residue" evidence="14">
    <location>
        <position position="1"/>
    </location>
</feature>
<sequence>GCGGLLSLFMGFSVISMFEIIYFSIFGTWRLFTGTCWRKSHNASVTVYPKK</sequence>
<dbReference type="Pfam" id="PF00858">
    <property type="entry name" value="ASC"/>
    <property type="match status" value="1"/>
</dbReference>
<evidence type="ECO:0000256" key="12">
    <source>
        <dbReference type="RuleBase" id="RU000679"/>
    </source>
</evidence>
<gene>
    <name evidence="14" type="ORF">L9F63_025198</name>
</gene>
<keyword evidence="9 13" id="KW-0472">Membrane</keyword>
<comment type="subcellular location">
    <subcellularLocation>
        <location evidence="1">Membrane</location>
        <topology evidence="1">Multi-pass membrane protein</topology>
    </subcellularLocation>
</comment>
<evidence type="ECO:0000256" key="10">
    <source>
        <dbReference type="ARBA" id="ARBA00023201"/>
    </source>
</evidence>
<evidence type="ECO:0000256" key="3">
    <source>
        <dbReference type="ARBA" id="ARBA00022448"/>
    </source>
</evidence>
<dbReference type="GO" id="GO:0016020">
    <property type="term" value="C:membrane"/>
    <property type="evidence" value="ECO:0007669"/>
    <property type="project" value="UniProtKB-SubCell"/>
</dbReference>
<evidence type="ECO:0000313" key="15">
    <source>
        <dbReference type="Proteomes" id="UP001233999"/>
    </source>
</evidence>
<feature type="transmembrane region" description="Helical" evidence="13">
    <location>
        <begin position="6"/>
        <end position="32"/>
    </location>
</feature>
<evidence type="ECO:0000256" key="9">
    <source>
        <dbReference type="ARBA" id="ARBA00023136"/>
    </source>
</evidence>
<evidence type="ECO:0000256" key="8">
    <source>
        <dbReference type="ARBA" id="ARBA00023065"/>
    </source>
</evidence>
<keyword evidence="5 12" id="KW-0812">Transmembrane</keyword>
<evidence type="ECO:0000256" key="2">
    <source>
        <dbReference type="ARBA" id="ARBA00007193"/>
    </source>
</evidence>
<evidence type="ECO:0000256" key="11">
    <source>
        <dbReference type="ARBA" id="ARBA00023303"/>
    </source>
</evidence>
<keyword evidence="6 13" id="KW-1133">Transmembrane helix</keyword>
<dbReference type="GO" id="GO:0005272">
    <property type="term" value="F:sodium channel activity"/>
    <property type="evidence" value="ECO:0007669"/>
    <property type="project" value="UniProtKB-KW"/>
</dbReference>
<evidence type="ECO:0000256" key="1">
    <source>
        <dbReference type="ARBA" id="ARBA00004141"/>
    </source>
</evidence>
<evidence type="ECO:0000256" key="5">
    <source>
        <dbReference type="ARBA" id="ARBA00022692"/>
    </source>
</evidence>
<organism evidence="14 15">
    <name type="scientific">Diploptera punctata</name>
    <name type="common">Pacific beetle cockroach</name>
    <dbReference type="NCBI Taxonomy" id="6984"/>
    <lineage>
        <taxon>Eukaryota</taxon>
        <taxon>Metazoa</taxon>
        <taxon>Ecdysozoa</taxon>
        <taxon>Arthropoda</taxon>
        <taxon>Hexapoda</taxon>
        <taxon>Insecta</taxon>
        <taxon>Pterygota</taxon>
        <taxon>Neoptera</taxon>
        <taxon>Polyneoptera</taxon>
        <taxon>Dictyoptera</taxon>
        <taxon>Blattodea</taxon>
        <taxon>Blaberoidea</taxon>
        <taxon>Blaberidae</taxon>
        <taxon>Diplopterinae</taxon>
        <taxon>Diploptera</taxon>
    </lineage>
</organism>
<evidence type="ECO:0000256" key="13">
    <source>
        <dbReference type="SAM" id="Phobius"/>
    </source>
</evidence>
<name>A0AAD7ZC54_DIPPU</name>